<evidence type="ECO:0000256" key="1">
    <source>
        <dbReference type="SAM" id="MobiDB-lite"/>
    </source>
</evidence>
<dbReference type="RefSeq" id="WP_062251652.1">
    <property type="nucleotide sequence ID" value="NZ_CP014229.1"/>
</dbReference>
<feature type="compositionally biased region" description="Basic and acidic residues" evidence="1">
    <location>
        <begin position="100"/>
        <end position="117"/>
    </location>
</feature>
<reference evidence="3" key="1">
    <citation type="submission" date="2016-02" db="EMBL/GenBank/DDBJ databases">
        <authorList>
            <person name="Holder M.E."/>
            <person name="Ajami N.J."/>
            <person name="Petrosino J.F."/>
        </authorList>
    </citation>
    <scope>NUCLEOTIDE SEQUENCE [LARGE SCALE GENOMIC DNA]</scope>
    <source>
        <strain evidence="3">CCUG 45958</strain>
    </source>
</reference>
<feature type="compositionally biased region" description="Low complexity" evidence="1">
    <location>
        <begin position="158"/>
        <end position="178"/>
    </location>
</feature>
<feature type="region of interest" description="Disordered" evidence="1">
    <location>
        <begin position="100"/>
        <end position="192"/>
    </location>
</feature>
<protein>
    <submittedName>
        <fullName evidence="2">Uncharacterized protein</fullName>
    </submittedName>
</protein>
<dbReference type="AlphaFoldDB" id="A0A120KLS8"/>
<name>A0A120KLS8_9BACT</name>
<dbReference type="Proteomes" id="UP000069241">
    <property type="component" value="Chromosome"/>
</dbReference>
<evidence type="ECO:0000313" key="3">
    <source>
        <dbReference type="Proteomes" id="UP000069241"/>
    </source>
</evidence>
<gene>
    <name evidence="2" type="ORF">AXF13_03420</name>
</gene>
<organism evidence="2 3">
    <name type="scientific">Desulfovibrio fairfieldensis</name>
    <dbReference type="NCBI Taxonomy" id="44742"/>
    <lineage>
        <taxon>Bacteria</taxon>
        <taxon>Pseudomonadati</taxon>
        <taxon>Thermodesulfobacteriota</taxon>
        <taxon>Desulfovibrionia</taxon>
        <taxon>Desulfovibrionales</taxon>
        <taxon>Desulfovibrionaceae</taxon>
        <taxon>Desulfovibrio</taxon>
    </lineage>
</organism>
<evidence type="ECO:0000313" key="2">
    <source>
        <dbReference type="EMBL" id="AMD89236.1"/>
    </source>
</evidence>
<sequence length="192" mass="19778">MGVDGINVMAGNFVSDDRQESKYSKARQVAAEARGQMANRQNSVLLAGMAACTAADPNGASMSRRVLEGQKAARRMQLDMRQNVAEKSQDTLDEIKKRLEEKTEEILNGSDERKAAEEQDASAAVTPDATAKPAQGRTDGGARPIATTAFDTGGAESTAAVAGESPAAAPVEAAGTSATQAGALPGALDLTV</sequence>
<dbReference type="KEGG" id="dfi:AXF13_03420"/>
<proteinExistence type="predicted"/>
<dbReference type="EMBL" id="CP014229">
    <property type="protein sequence ID" value="AMD89236.1"/>
    <property type="molecule type" value="Genomic_DNA"/>
</dbReference>
<accession>A0A120KLS8</accession>
<keyword evidence="3" id="KW-1185">Reference proteome</keyword>